<protein>
    <submittedName>
        <fullName evidence="4">Phage integrase family protein</fullName>
    </submittedName>
</protein>
<accession>A0A0U2L7P1</accession>
<dbReference type="SUPFAM" id="SSF56349">
    <property type="entry name" value="DNA breaking-rejoining enzymes"/>
    <property type="match status" value="1"/>
</dbReference>
<dbReference type="AlphaFoldDB" id="A0A0U2L7P1"/>
<dbReference type="EMBL" id="CP011266">
    <property type="protein sequence ID" value="ALT69950.1"/>
    <property type="molecule type" value="Genomic_DNA"/>
</dbReference>
<dbReference type="RefSeq" id="WP_058740153.1">
    <property type="nucleotide sequence ID" value="NZ_CP011266.1"/>
</dbReference>
<evidence type="ECO:0000313" key="4">
    <source>
        <dbReference type="EMBL" id="ALT69950.1"/>
    </source>
</evidence>
<dbReference type="GO" id="GO:0003677">
    <property type="term" value="F:DNA binding"/>
    <property type="evidence" value="ECO:0007669"/>
    <property type="project" value="UniProtKB-KW"/>
</dbReference>
<dbReference type="GO" id="GO:0006310">
    <property type="term" value="P:DNA recombination"/>
    <property type="evidence" value="ECO:0007669"/>
    <property type="project" value="UniProtKB-KW"/>
</dbReference>
<feature type="coiled-coil region" evidence="3">
    <location>
        <begin position="339"/>
        <end position="391"/>
    </location>
</feature>
<evidence type="ECO:0000313" key="5">
    <source>
        <dbReference type="Proteomes" id="UP000067738"/>
    </source>
</evidence>
<dbReference type="Gene3D" id="1.10.150.130">
    <property type="match status" value="1"/>
</dbReference>
<keyword evidence="3" id="KW-0175">Coiled coil</keyword>
<dbReference type="GeneID" id="26737152"/>
<dbReference type="Proteomes" id="UP000067738">
    <property type="component" value="Chromosome"/>
</dbReference>
<feature type="coiled-coil region" evidence="3">
    <location>
        <begin position="39"/>
        <end position="66"/>
    </location>
</feature>
<dbReference type="GO" id="GO:0015074">
    <property type="term" value="P:DNA integration"/>
    <property type="evidence" value="ECO:0007669"/>
    <property type="project" value="InterPro"/>
</dbReference>
<dbReference type="Gene3D" id="1.10.443.10">
    <property type="entry name" value="Intergrase catalytic core"/>
    <property type="match status" value="1"/>
</dbReference>
<reference evidence="4 5" key="1">
    <citation type="submission" date="2015-04" db="EMBL/GenBank/DDBJ databases">
        <title>The complete genome sequence of the rumen methanogen Methanobrevibacter millerae SM9.</title>
        <authorList>
            <person name="Leahy S.C."/>
            <person name="Kelly W.J."/>
            <person name="Pacheco D.M."/>
            <person name="Li D."/>
            <person name="Altermann E."/>
            <person name="Attwood G.T."/>
        </authorList>
    </citation>
    <scope>NUCLEOTIDE SEQUENCE [LARGE SCALE GENOMIC DNA]</scope>
    <source>
        <strain evidence="4 5">SM9</strain>
    </source>
</reference>
<dbReference type="OrthoDB" id="71463at2157"/>
<name>A0A0U2L7P1_9EURY</name>
<evidence type="ECO:0000256" key="2">
    <source>
        <dbReference type="ARBA" id="ARBA00023172"/>
    </source>
</evidence>
<proteinExistence type="predicted"/>
<dbReference type="InterPro" id="IPR010998">
    <property type="entry name" value="Integrase_recombinase_N"/>
</dbReference>
<gene>
    <name evidence="4" type="ORF">sm9_2194</name>
</gene>
<keyword evidence="5" id="KW-1185">Reference proteome</keyword>
<dbReference type="PATRIC" id="fig|230361.4.peg.2267"/>
<evidence type="ECO:0000256" key="3">
    <source>
        <dbReference type="SAM" id="Coils"/>
    </source>
</evidence>
<keyword evidence="2" id="KW-0233">DNA recombination</keyword>
<keyword evidence="1" id="KW-0238">DNA-binding</keyword>
<organism evidence="4 5">
    <name type="scientific">Methanobrevibacter millerae</name>
    <dbReference type="NCBI Taxonomy" id="230361"/>
    <lineage>
        <taxon>Archaea</taxon>
        <taxon>Methanobacteriati</taxon>
        <taxon>Methanobacteriota</taxon>
        <taxon>Methanomada group</taxon>
        <taxon>Methanobacteria</taxon>
        <taxon>Methanobacteriales</taxon>
        <taxon>Methanobacteriaceae</taxon>
        <taxon>Methanobrevibacter</taxon>
    </lineage>
</organism>
<dbReference type="InterPro" id="IPR011010">
    <property type="entry name" value="DNA_brk_join_enz"/>
</dbReference>
<evidence type="ECO:0000256" key="1">
    <source>
        <dbReference type="ARBA" id="ARBA00023125"/>
    </source>
</evidence>
<dbReference type="KEGG" id="mmil:sm9_2194"/>
<sequence>MSIEGYDVRDSPKLKRFCLERNLGDHTVRKYYVNLKRYVNFCNKTLEELLEEADEEEDRVTRQGRRKIRERLIDFRVYLKENYATNTVLTNMTCVTTFYKHFDITIPELPRMVYNESPNSSIEFKDLPTIDDIKTAIENSKNPKHKALYLFMACNGTSRNEISKFKYSQFLSAIQEYFPDVETPQDIVNALDGKCDELDIIPIFKMYREKTRYHYYTAISPECVQFCINYIKQQGLGLKEDTPFFQLSADGVSGAFKLMNNKMKWGKKGSIDFFSPHRIRKFNASAIEDTDFANYIQGRKPNKIRETYFKKDIENVREEYKKHMHKFNIYAHYDVMINSEAYKKMKKQIEDERRKHEDENKKLRKEYEHKINQLELQNSLLSGQINNIETQMIGLVRANEYRAFIKYVREDDFAKEHGLMDYAIDIYESRISNDENFHPSIEDMDIIINQAYNRKINDNRLNAKLLSQTSQDYGEIYSYIESKANEYLDRRGFELIPALRQVLNNRLKEYALEIDENMAVRDNWEDLIDDRRISRIVAEVTKSIM</sequence>
<dbReference type="InterPro" id="IPR013762">
    <property type="entry name" value="Integrase-like_cat_sf"/>
</dbReference>